<keyword evidence="4" id="KW-0804">Transcription</keyword>
<evidence type="ECO:0000259" key="8">
    <source>
        <dbReference type="PROSITE" id="PS50048"/>
    </source>
</evidence>
<dbReference type="GO" id="GO:0000981">
    <property type="term" value="F:DNA-binding transcription factor activity, RNA polymerase II-specific"/>
    <property type="evidence" value="ECO:0007669"/>
    <property type="project" value="InterPro"/>
</dbReference>
<dbReference type="Gene3D" id="3.30.160.60">
    <property type="entry name" value="Classic Zinc Finger"/>
    <property type="match status" value="1"/>
</dbReference>
<dbReference type="OrthoDB" id="10018191at2759"/>
<organism evidence="10 11">
    <name type="scientific">Fusarium culmorum</name>
    <dbReference type="NCBI Taxonomy" id="5516"/>
    <lineage>
        <taxon>Eukaryota</taxon>
        <taxon>Fungi</taxon>
        <taxon>Dikarya</taxon>
        <taxon>Ascomycota</taxon>
        <taxon>Pezizomycotina</taxon>
        <taxon>Sordariomycetes</taxon>
        <taxon>Hypocreomycetidae</taxon>
        <taxon>Hypocreales</taxon>
        <taxon>Nectriaceae</taxon>
        <taxon>Fusarium</taxon>
    </lineage>
</organism>
<dbReference type="GO" id="GO:0008270">
    <property type="term" value="F:zinc ion binding"/>
    <property type="evidence" value="ECO:0007669"/>
    <property type="project" value="UniProtKB-KW"/>
</dbReference>
<feature type="compositionally biased region" description="Polar residues" evidence="7">
    <location>
        <begin position="189"/>
        <end position="210"/>
    </location>
</feature>
<dbReference type="PROSITE" id="PS50157">
    <property type="entry name" value="ZINC_FINGER_C2H2_2"/>
    <property type="match status" value="2"/>
</dbReference>
<dbReference type="Pfam" id="PF00096">
    <property type="entry name" value="zf-C2H2"/>
    <property type="match status" value="2"/>
</dbReference>
<keyword evidence="3" id="KW-0805">Transcription regulation</keyword>
<sequence>MPVFSCSKCSKEFTSQGSLARHENNHIDSVKHVCQVCGVIFRRRDLLTRHGKIHGLDSEPSDQSDADTSVHVAADADADTDTGTDTDKGKGKDKDKHRSKDKPKVASESTTLRKRCHTACINCRDQKVKCDGLYPCARCRAGNKSCLYQNRSGGRRSTMPICHDPVITTGNAFDDDQDGNCFENAELSATSSNGSDLNNPTPEQTVTVDGSSEIPWESTSGTDTAFWPWLHEGLFLSDDSLGLLDVLGSTDDAFVGDPFAFPGFTLGDNSHAQDYSQSDWMVMPPTVLTPIGIQPPAPSFARLCRPTAGPGAHTPPREGGGADATALKQRAVDELVSLASQYQSSSLDPSVSGFWSGATSDLVTAFDFSSDLDASSTTPLRRTTEALDHFIKLYMDHFLPLWPMLPHRTLINRNLHPVLYLVLTSIGAMYLGPVGAQYGAMMHNAIRRHLVMFLEVDIVQDSLLWLAQARLLTQVAALYFGQPRAFSYAQHLGTLLTSQARRMCIFSGSVHKQRVNQFQRSKGLMKDEERFELWLAIEERRRLAFGIFRGGIYTSVLLNTKPLIGLDEIDLEFPCCDAVWNGHQDMDPRVSLEMIEHDFTPSRNMRASDIYSILLERGEALPPLEPGAHELLLFGVQPLIWRFSYDRQIAQNLGAEFDLERVEIDDGDGQSPPKKRRRRDTFTSEADSLNARSYEMSDLIDERQRLMAALSKWEAGLTLAKSFARTEQDRSYLLSGLILYHLSFLRLYAPIEDLHQIHYRISDRRSIPKDLITMAKDWKSTSKARLALDKVRTIWMLITQQFQLERERSKFNFNAFIGLHHGAAVLWAYNGTQAKIDGMGQGNYQVSVASEENQENITELLKSFLELFHKVSPAKWSNFADVRVPNAEFPHDSTLM</sequence>
<dbReference type="Pfam" id="PF00172">
    <property type="entry name" value="Zn_clus"/>
    <property type="match status" value="1"/>
</dbReference>
<feature type="region of interest" description="Disordered" evidence="7">
    <location>
        <begin position="189"/>
        <end position="217"/>
    </location>
</feature>
<evidence type="ECO:0000256" key="7">
    <source>
        <dbReference type="SAM" id="MobiDB-lite"/>
    </source>
</evidence>
<keyword evidence="2" id="KW-0862">Zinc</keyword>
<dbReference type="AlphaFoldDB" id="A0A2T4H942"/>
<proteinExistence type="predicted"/>
<dbReference type="Gene3D" id="4.10.240.10">
    <property type="entry name" value="Zn(2)-C6 fungal-type DNA-binding domain"/>
    <property type="match status" value="1"/>
</dbReference>
<dbReference type="GO" id="GO:0006351">
    <property type="term" value="P:DNA-templated transcription"/>
    <property type="evidence" value="ECO:0007669"/>
    <property type="project" value="InterPro"/>
</dbReference>
<reference evidence="10 11" key="1">
    <citation type="submission" date="2018-02" db="EMBL/GenBank/DDBJ databases">
        <title>Fusarium culmorum secondary metabolites in fungal-bacterial-plant interactions.</title>
        <authorList>
            <person name="Schmidt R."/>
        </authorList>
    </citation>
    <scope>NUCLEOTIDE SEQUENCE [LARGE SCALE GENOMIC DNA]</scope>
    <source>
        <strain evidence="10 11">PV</strain>
    </source>
</reference>
<accession>A0A2T4H942</accession>
<dbReference type="CDD" id="cd00067">
    <property type="entry name" value="GAL4"/>
    <property type="match status" value="1"/>
</dbReference>
<evidence type="ECO:0000256" key="2">
    <source>
        <dbReference type="ARBA" id="ARBA00022833"/>
    </source>
</evidence>
<feature type="domain" description="C2H2-type" evidence="9">
    <location>
        <begin position="32"/>
        <end position="59"/>
    </location>
</feature>
<keyword evidence="5" id="KW-0539">Nucleus</keyword>
<dbReference type="PROSITE" id="PS00463">
    <property type="entry name" value="ZN2_CY6_FUNGAL_1"/>
    <property type="match status" value="1"/>
</dbReference>
<dbReference type="SUPFAM" id="SSF57701">
    <property type="entry name" value="Zn2/Cys6 DNA-binding domain"/>
    <property type="match status" value="1"/>
</dbReference>
<feature type="domain" description="Zn(2)-C6 fungal-type" evidence="8">
    <location>
        <begin position="119"/>
        <end position="148"/>
    </location>
</feature>
<dbReference type="SMART" id="SM00355">
    <property type="entry name" value="ZnF_C2H2"/>
    <property type="match status" value="2"/>
</dbReference>
<dbReference type="InterPro" id="IPR001138">
    <property type="entry name" value="Zn2Cys6_DnaBD"/>
</dbReference>
<name>A0A2T4H942_FUSCU</name>
<dbReference type="CDD" id="cd12148">
    <property type="entry name" value="fungal_TF_MHR"/>
    <property type="match status" value="1"/>
</dbReference>
<dbReference type="InterPro" id="IPR036864">
    <property type="entry name" value="Zn2-C6_fun-type_DNA-bd_sf"/>
</dbReference>
<evidence type="ECO:0000256" key="3">
    <source>
        <dbReference type="ARBA" id="ARBA00023015"/>
    </source>
</evidence>
<evidence type="ECO:0000313" key="11">
    <source>
        <dbReference type="Proteomes" id="UP000241587"/>
    </source>
</evidence>
<evidence type="ECO:0000259" key="9">
    <source>
        <dbReference type="PROSITE" id="PS50157"/>
    </source>
</evidence>
<evidence type="ECO:0000256" key="5">
    <source>
        <dbReference type="ARBA" id="ARBA00023242"/>
    </source>
</evidence>
<evidence type="ECO:0000256" key="4">
    <source>
        <dbReference type="ARBA" id="ARBA00023163"/>
    </source>
</evidence>
<dbReference type="PANTHER" id="PTHR47660">
    <property type="entry name" value="TRANSCRIPTION FACTOR WITH C2H2 AND ZN(2)-CYS(6) DNA BINDING DOMAIN (EUROFUNG)-RELATED-RELATED"/>
    <property type="match status" value="1"/>
</dbReference>
<evidence type="ECO:0000256" key="6">
    <source>
        <dbReference type="PROSITE-ProRule" id="PRU00042"/>
    </source>
</evidence>
<dbReference type="InterPro" id="IPR013087">
    <property type="entry name" value="Znf_C2H2_type"/>
</dbReference>
<keyword evidence="6" id="KW-0863">Zinc-finger</keyword>
<protein>
    <submittedName>
        <fullName evidence="10">Uncharacterized protein</fullName>
    </submittedName>
</protein>
<feature type="compositionally biased region" description="Basic and acidic residues" evidence="7">
    <location>
        <begin position="85"/>
        <end position="105"/>
    </location>
</feature>
<evidence type="ECO:0000256" key="1">
    <source>
        <dbReference type="ARBA" id="ARBA00022723"/>
    </source>
</evidence>
<gene>
    <name evidence="10" type="ORF">FCULG_00004966</name>
</gene>
<keyword evidence="1" id="KW-0479">Metal-binding</keyword>
<dbReference type="PANTHER" id="PTHR47660:SF7">
    <property type="entry name" value="TRANSCRIPTION FACTOR WITH C2H2 AND ZN(2)-CYS(6) DNA BINDING DOMAIN (EUROFUNG)"/>
    <property type="match status" value="1"/>
</dbReference>
<dbReference type="GO" id="GO:0003677">
    <property type="term" value="F:DNA binding"/>
    <property type="evidence" value="ECO:0007669"/>
    <property type="project" value="InterPro"/>
</dbReference>
<dbReference type="SMART" id="SM00066">
    <property type="entry name" value="GAL4"/>
    <property type="match status" value="1"/>
</dbReference>
<dbReference type="InterPro" id="IPR036236">
    <property type="entry name" value="Znf_C2H2_sf"/>
</dbReference>
<dbReference type="Pfam" id="PF04082">
    <property type="entry name" value="Fungal_trans"/>
    <property type="match status" value="1"/>
</dbReference>
<evidence type="ECO:0000313" key="10">
    <source>
        <dbReference type="EMBL" id="PTD12323.1"/>
    </source>
</evidence>
<dbReference type="EMBL" id="PVEM01000001">
    <property type="protein sequence ID" value="PTD12323.1"/>
    <property type="molecule type" value="Genomic_DNA"/>
</dbReference>
<dbReference type="PROSITE" id="PS00028">
    <property type="entry name" value="ZINC_FINGER_C2H2_1"/>
    <property type="match status" value="2"/>
</dbReference>
<dbReference type="PROSITE" id="PS50048">
    <property type="entry name" value="ZN2_CY6_FUNGAL_2"/>
    <property type="match status" value="1"/>
</dbReference>
<dbReference type="Proteomes" id="UP000241587">
    <property type="component" value="Unassembled WGS sequence"/>
</dbReference>
<feature type="domain" description="C2H2-type" evidence="9">
    <location>
        <begin position="4"/>
        <end position="31"/>
    </location>
</feature>
<feature type="region of interest" description="Disordered" evidence="7">
    <location>
        <begin position="73"/>
        <end position="108"/>
    </location>
</feature>
<comment type="caution">
    <text evidence="10">The sequence shown here is derived from an EMBL/GenBank/DDBJ whole genome shotgun (WGS) entry which is preliminary data.</text>
</comment>
<dbReference type="InterPro" id="IPR007219">
    <property type="entry name" value="XnlR_reg_dom"/>
</dbReference>
<dbReference type="OMA" id="ARTHTAC"/>
<keyword evidence="11" id="KW-1185">Reference proteome</keyword>
<dbReference type="SUPFAM" id="SSF57667">
    <property type="entry name" value="beta-beta-alpha zinc fingers"/>
    <property type="match status" value="1"/>
</dbReference>